<proteinExistence type="predicted"/>
<reference evidence="1 2" key="1">
    <citation type="journal article" date="2016" name="Nat. Commun.">
        <title>Thousands of microbial genomes shed light on interconnected biogeochemical processes in an aquifer system.</title>
        <authorList>
            <person name="Anantharaman K."/>
            <person name="Brown C.T."/>
            <person name="Hug L.A."/>
            <person name="Sharon I."/>
            <person name="Castelle C.J."/>
            <person name="Probst A.J."/>
            <person name="Thomas B.C."/>
            <person name="Singh A."/>
            <person name="Wilkins M.J."/>
            <person name="Karaoz U."/>
            <person name="Brodie E.L."/>
            <person name="Williams K.H."/>
            <person name="Hubbard S.S."/>
            <person name="Banfield J.F."/>
        </authorList>
    </citation>
    <scope>NUCLEOTIDE SEQUENCE [LARGE SCALE GENOMIC DNA]</scope>
</reference>
<accession>A0A1F6GPQ7</accession>
<dbReference type="SUPFAM" id="SSF48371">
    <property type="entry name" value="ARM repeat"/>
    <property type="match status" value="1"/>
</dbReference>
<dbReference type="InterPro" id="IPR016024">
    <property type="entry name" value="ARM-type_fold"/>
</dbReference>
<gene>
    <name evidence="1" type="ORF">A2557_04240</name>
</gene>
<sequence length="647" mass="69218">MSDENRLSEFGRLINELQHGDETNRRYAAEDLEYGRFNEAVPYLAKGLNDPSVAVAEACAAALAGLGGEPVVLETIGNLGTEDVRLRNLTCEILVRLGDLAVPMLAKELQSRNRDVRKFAVDCLLAIHSDASIKAMVVALDDSDVNVSATAADGLGAVGDSTHLEILSTYLGVEDEWMRCAVVRGITSIGGAKALRLVRSNLKSPDLVVKITCIQGIGKIVISEAAEALIEVMATEDPGFFASEMVAALHHIVVGLSAEERMGLKPQGILPCLASVLATGAEEHRLMAVELFDFLRLDSGRDALLPYLGDSCLPVREQVIATLGRQTDKDLSPFLEKLSSPTAAPAEKTGALEVAATLDPKGAERFFRLALGSEDPVLFAAGLRFLPVQEVGEFKAELSQGLSHPSPEVRKSAAELVGRAAGQKHWASTWVAPLVEQMQQESESDVKEAIDNALIQLGSEDKSCGVAAYIRSFTPEQRALAIGLFGAEDPGLTPAKILASAQDPEEPIRVVAFKVLANLGQLTYDLITQGIADPAPAVRVEAVRGLATLSEDPELVQFVSGLIHKKAGENEQVDVELIQVVVLFRLKSAGALLRPFLISLSTWVQIEAVEAARALGLSELLPVLRELSEGAEADLQSALEQAIDELE</sequence>
<evidence type="ECO:0000313" key="1">
    <source>
        <dbReference type="EMBL" id="OGH00063.1"/>
    </source>
</evidence>
<dbReference type="PANTHER" id="PTHR12697">
    <property type="entry name" value="PBS LYASE HEAT-LIKE PROTEIN"/>
    <property type="match status" value="1"/>
</dbReference>
<protein>
    <recommendedName>
        <fullName evidence="3">HEAT repeat domain-containing protein</fullName>
    </recommendedName>
</protein>
<dbReference type="EMBL" id="MFNF01000050">
    <property type="protein sequence ID" value="OGH00063.1"/>
    <property type="molecule type" value="Genomic_DNA"/>
</dbReference>
<dbReference type="PANTHER" id="PTHR12697:SF5">
    <property type="entry name" value="DEOXYHYPUSINE HYDROXYLASE"/>
    <property type="match status" value="1"/>
</dbReference>
<evidence type="ECO:0000313" key="2">
    <source>
        <dbReference type="Proteomes" id="UP000177583"/>
    </source>
</evidence>
<dbReference type="Gene3D" id="1.25.10.10">
    <property type="entry name" value="Leucine-rich Repeat Variant"/>
    <property type="match status" value="3"/>
</dbReference>
<name>A0A1F6GPQ7_9PROT</name>
<dbReference type="Proteomes" id="UP000177583">
    <property type="component" value="Unassembled WGS sequence"/>
</dbReference>
<comment type="caution">
    <text evidence="1">The sequence shown here is derived from an EMBL/GenBank/DDBJ whole genome shotgun (WGS) entry which is preliminary data.</text>
</comment>
<dbReference type="GO" id="GO:0016491">
    <property type="term" value="F:oxidoreductase activity"/>
    <property type="evidence" value="ECO:0007669"/>
    <property type="project" value="TreeGrafter"/>
</dbReference>
<evidence type="ECO:0008006" key="3">
    <source>
        <dbReference type="Google" id="ProtNLM"/>
    </source>
</evidence>
<dbReference type="AlphaFoldDB" id="A0A1F6GPQ7"/>
<dbReference type="Pfam" id="PF13646">
    <property type="entry name" value="HEAT_2"/>
    <property type="match status" value="1"/>
</dbReference>
<organism evidence="1 2">
    <name type="scientific">Candidatus Lambdaproteobacteria bacterium RIFOXYD2_FULL_56_26</name>
    <dbReference type="NCBI Taxonomy" id="1817773"/>
    <lineage>
        <taxon>Bacteria</taxon>
        <taxon>Pseudomonadati</taxon>
        <taxon>Pseudomonadota</taxon>
        <taxon>Candidatus Lambdaproteobacteria</taxon>
    </lineage>
</organism>
<dbReference type="InterPro" id="IPR011989">
    <property type="entry name" value="ARM-like"/>
</dbReference>